<feature type="domain" description="EamA" evidence="7">
    <location>
        <begin position="10"/>
        <end position="138"/>
    </location>
</feature>
<keyword evidence="3 6" id="KW-0812">Transmembrane</keyword>
<comment type="caution">
    <text evidence="8">The sequence shown here is derived from an EMBL/GenBank/DDBJ whole genome shotgun (WGS) entry which is preliminary data.</text>
</comment>
<evidence type="ECO:0000259" key="7">
    <source>
        <dbReference type="Pfam" id="PF00892"/>
    </source>
</evidence>
<dbReference type="InterPro" id="IPR050638">
    <property type="entry name" value="AA-Vitamin_Transporters"/>
</dbReference>
<keyword evidence="4 6" id="KW-1133">Transmembrane helix</keyword>
<keyword evidence="5 6" id="KW-0472">Membrane</keyword>
<dbReference type="Pfam" id="PF00892">
    <property type="entry name" value="EamA"/>
    <property type="match status" value="2"/>
</dbReference>
<proteinExistence type="inferred from homology"/>
<feature type="transmembrane region" description="Helical" evidence="6">
    <location>
        <begin position="127"/>
        <end position="144"/>
    </location>
</feature>
<evidence type="ECO:0000256" key="5">
    <source>
        <dbReference type="ARBA" id="ARBA00023136"/>
    </source>
</evidence>
<dbReference type="InterPro" id="IPR000620">
    <property type="entry name" value="EamA_dom"/>
</dbReference>
<feature type="transmembrane region" description="Helical" evidence="6">
    <location>
        <begin position="271"/>
        <end position="288"/>
    </location>
</feature>
<gene>
    <name evidence="8" type="ORF">KHU32_18880</name>
</gene>
<feature type="domain" description="EamA" evidence="7">
    <location>
        <begin position="153"/>
        <end position="288"/>
    </location>
</feature>
<feature type="transmembrane region" description="Helical" evidence="6">
    <location>
        <begin position="34"/>
        <end position="55"/>
    </location>
</feature>
<evidence type="ECO:0000256" key="2">
    <source>
        <dbReference type="ARBA" id="ARBA00007362"/>
    </source>
</evidence>
<dbReference type="InterPro" id="IPR037185">
    <property type="entry name" value="EmrE-like"/>
</dbReference>
<evidence type="ECO:0000313" key="9">
    <source>
        <dbReference type="Proteomes" id="UP000766336"/>
    </source>
</evidence>
<feature type="transmembrane region" description="Helical" evidence="6">
    <location>
        <begin position="67"/>
        <end position="89"/>
    </location>
</feature>
<sequence>MSAARILPSLLILGSIWGLSPAIAKKALAAGMPGLGFGFWAALGSALLLATVCLIRRIPIRLDRAHLRYYAGAGLMGFALANLIAYTALPHIPAGFFALLMPLVPMLTVTGASLLGQERLNLRSVGGTVLGFAGVALAMAPGAALPDPSLIGWALFAALCPVCYATSNLIGVQWAPRGTQPLGAAAGALFAASLFLGVMSLASGQFHVPGEVPLRTEALLPLQMMLTGMAYLLYFRLLVTAGSVTTSQSGYIVTIMGVVWGVVLFEERMGILTLPAAALVFSGLWLVTNRR</sequence>
<reference evidence="8 9" key="1">
    <citation type="submission" date="2021-05" db="EMBL/GenBank/DDBJ databases">
        <title>Roseococcus sp. XZZS9, whole genome shotgun sequencing project.</title>
        <authorList>
            <person name="Zhao G."/>
            <person name="Shen L."/>
        </authorList>
    </citation>
    <scope>NUCLEOTIDE SEQUENCE [LARGE SCALE GENOMIC DNA]</scope>
    <source>
        <strain evidence="8 9">XZZS9</strain>
    </source>
</reference>
<evidence type="ECO:0000256" key="3">
    <source>
        <dbReference type="ARBA" id="ARBA00022692"/>
    </source>
</evidence>
<evidence type="ECO:0000256" key="4">
    <source>
        <dbReference type="ARBA" id="ARBA00022989"/>
    </source>
</evidence>
<feature type="transmembrane region" description="Helical" evidence="6">
    <location>
        <begin position="182"/>
        <end position="206"/>
    </location>
</feature>
<name>A0ABS5QKC3_9PROT</name>
<comment type="subcellular location">
    <subcellularLocation>
        <location evidence="1">Membrane</location>
        <topology evidence="1">Multi-pass membrane protein</topology>
    </subcellularLocation>
</comment>
<dbReference type="SUPFAM" id="SSF103481">
    <property type="entry name" value="Multidrug resistance efflux transporter EmrE"/>
    <property type="match status" value="2"/>
</dbReference>
<evidence type="ECO:0000313" key="8">
    <source>
        <dbReference type="EMBL" id="MBS7813018.1"/>
    </source>
</evidence>
<accession>A0ABS5QKC3</accession>
<feature type="transmembrane region" description="Helical" evidence="6">
    <location>
        <begin position="249"/>
        <end position="265"/>
    </location>
</feature>
<dbReference type="Proteomes" id="UP000766336">
    <property type="component" value="Unassembled WGS sequence"/>
</dbReference>
<feature type="transmembrane region" description="Helical" evidence="6">
    <location>
        <begin position="95"/>
        <end position="115"/>
    </location>
</feature>
<comment type="similarity">
    <text evidence="2">Belongs to the EamA transporter family.</text>
</comment>
<feature type="transmembrane region" description="Helical" evidence="6">
    <location>
        <begin position="218"/>
        <end position="237"/>
    </location>
</feature>
<dbReference type="PANTHER" id="PTHR32322">
    <property type="entry name" value="INNER MEMBRANE TRANSPORTER"/>
    <property type="match status" value="1"/>
</dbReference>
<keyword evidence="9" id="KW-1185">Reference proteome</keyword>
<organism evidence="8 9">
    <name type="scientific">Roseococcus pinisoli</name>
    <dbReference type="NCBI Taxonomy" id="2835040"/>
    <lineage>
        <taxon>Bacteria</taxon>
        <taxon>Pseudomonadati</taxon>
        <taxon>Pseudomonadota</taxon>
        <taxon>Alphaproteobacteria</taxon>
        <taxon>Acetobacterales</taxon>
        <taxon>Roseomonadaceae</taxon>
        <taxon>Roseococcus</taxon>
    </lineage>
</organism>
<feature type="transmembrane region" description="Helical" evidence="6">
    <location>
        <begin position="150"/>
        <end position="170"/>
    </location>
</feature>
<protein>
    <submittedName>
        <fullName evidence="8">DMT family transporter</fullName>
    </submittedName>
</protein>
<dbReference type="PANTHER" id="PTHR32322:SF2">
    <property type="entry name" value="EAMA DOMAIN-CONTAINING PROTEIN"/>
    <property type="match status" value="1"/>
</dbReference>
<dbReference type="RefSeq" id="WP_213671721.1">
    <property type="nucleotide sequence ID" value="NZ_JAHCDA010000004.1"/>
</dbReference>
<dbReference type="EMBL" id="JAHCDA010000004">
    <property type="protein sequence ID" value="MBS7813018.1"/>
    <property type="molecule type" value="Genomic_DNA"/>
</dbReference>
<evidence type="ECO:0000256" key="1">
    <source>
        <dbReference type="ARBA" id="ARBA00004141"/>
    </source>
</evidence>
<evidence type="ECO:0000256" key="6">
    <source>
        <dbReference type="SAM" id="Phobius"/>
    </source>
</evidence>